<feature type="transmembrane region" description="Helical" evidence="8">
    <location>
        <begin position="158"/>
        <end position="178"/>
    </location>
</feature>
<dbReference type="PANTHER" id="PTHR12385:SF4">
    <property type="entry name" value="PROTEIN PNS1"/>
    <property type="match status" value="1"/>
</dbReference>
<feature type="transmembrane region" description="Helical" evidence="8">
    <location>
        <begin position="364"/>
        <end position="391"/>
    </location>
</feature>
<evidence type="ECO:0000256" key="5">
    <source>
        <dbReference type="ARBA" id="ARBA00022692"/>
    </source>
</evidence>
<organism evidence="10 11">
    <name type="scientific">Powellomyces hirtus</name>
    <dbReference type="NCBI Taxonomy" id="109895"/>
    <lineage>
        <taxon>Eukaryota</taxon>
        <taxon>Fungi</taxon>
        <taxon>Fungi incertae sedis</taxon>
        <taxon>Chytridiomycota</taxon>
        <taxon>Chytridiomycota incertae sedis</taxon>
        <taxon>Chytridiomycetes</taxon>
        <taxon>Spizellomycetales</taxon>
        <taxon>Powellomycetaceae</taxon>
        <taxon>Powellomyces</taxon>
    </lineage>
</organism>
<evidence type="ECO:0000256" key="2">
    <source>
        <dbReference type="ARBA" id="ARBA00004141"/>
    </source>
</evidence>
<protein>
    <recommendedName>
        <fullName evidence="4 8">Protein PNS1</fullName>
    </recommendedName>
</protein>
<feature type="transmembrane region" description="Helical" evidence="8">
    <location>
        <begin position="224"/>
        <end position="251"/>
    </location>
</feature>
<feature type="transmembrane region" description="Helical" evidence="8">
    <location>
        <begin position="132"/>
        <end position="151"/>
    </location>
</feature>
<feature type="region of interest" description="Disordered" evidence="9">
    <location>
        <begin position="1"/>
        <end position="53"/>
    </location>
</feature>
<evidence type="ECO:0000256" key="1">
    <source>
        <dbReference type="ARBA" id="ARBA00002957"/>
    </source>
</evidence>
<dbReference type="AlphaFoldDB" id="A0A507E9Q3"/>
<dbReference type="Proteomes" id="UP000318582">
    <property type="component" value="Unassembled WGS sequence"/>
</dbReference>
<feature type="transmembrane region" description="Helical" evidence="8">
    <location>
        <begin position="458"/>
        <end position="478"/>
    </location>
</feature>
<feature type="transmembrane region" description="Helical" evidence="8">
    <location>
        <begin position="263"/>
        <end position="279"/>
    </location>
</feature>
<feature type="transmembrane region" description="Helical" evidence="8">
    <location>
        <begin position="64"/>
        <end position="85"/>
    </location>
</feature>
<proteinExistence type="inferred from homology"/>
<keyword evidence="7 8" id="KW-0472">Membrane</keyword>
<evidence type="ECO:0000256" key="6">
    <source>
        <dbReference type="ARBA" id="ARBA00022989"/>
    </source>
</evidence>
<keyword evidence="5 8" id="KW-0812">Transmembrane</keyword>
<comment type="caution">
    <text evidence="10">The sequence shown here is derived from an EMBL/GenBank/DDBJ whole genome shotgun (WGS) entry which is preliminary data.</text>
</comment>
<evidence type="ECO:0000313" key="10">
    <source>
        <dbReference type="EMBL" id="TPX60803.1"/>
    </source>
</evidence>
<evidence type="ECO:0000256" key="7">
    <source>
        <dbReference type="ARBA" id="ARBA00023136"/>
    </source>
</evidence>
<evidence type="ECO:0000256" key="8">
    <source>
        <dbReference type="RuleBase" id="RU368066"/>
    </source>
</evidence>
<dbReference type="STRING" id="109895.A0A507E9Q3"/>
<comment type="similarity">
    <text evidence="3 8">Belongs to the CTL (choline transporter-like) family.</text>
</comment>
<keyword evidence="6 8" id="KW-1133">Transmembrane helix</keyword>
<name>A0A507E9Q3_9FUNG</name>
<reference evidence="10 11" key="1">
    <citation type="journal article" date="2019" name="Sci. Rep.">
        <title>Comparative genomics of chytrid fungi reveal insights into the obligate biotrophic and pathogenic lifestyle of Synchytrium endobioticum.</title>
        <authorList>
            <person name="van de Vossenberg B.T.L.H."/>
            <person name="Warris S."/>
            <person name="Nguyen H.D.T."/>
            <person name="van Gent-Pelzer M.P.E."/>
            <person name="Joly D.L."/>
            <person name="van de Geest H.C."/>
            <person name="Bonants P.J.M."/>
            <person name="Smith D.S."/>
            <person name="Levesque C.A."/>
            <person name="van der Lee T.A.J."/>
        </authorList>
    </citation>
    <scope>NUCLEOTIDE SEQUENCE [LARGE SCALE GENOMIC DNA]</scope>
    <source>
        <strain evidence="10 11">CBS 809.83</strain>
    </source>
</reference>
<comment type="subcellular location">
    <subcellularLocation>
        <location evidence="8">Cell membrane</location>
        <topology evidence="8">Multi-pass membrane protein</topology>
    </subcellularLocation>
    <subcellularLocation>
        <location evidence="2">Membrane</location>
        <topology evidence="2">Multi-pass membrane protein</topology>
    </subcellularLocation>
</comment>
<feature type="compositionally biased region" description="Polar residues" evidence="9">
    <location>
        <begin position="10"/>
        <end position="20"/>
    </location>
</feature>
<accession>A0A507E9Q3</accession>
<keyword evidence="11" id="KW-1185">Reference proteome</keyword>
<gene>
    <name evidence="10" type="ORF">PhCBS80983_g01548</name>
</gene>
<dbReference type="GO" id="GO:0005886">
    <property type="term" value="C:plasma membrane"/>
    <property type="evidence" value="ECO:0007669"/>
    <property type="project" value="UniProtKB-SubCell"/>
</dbReference>
<evidence type="ECO:0000256" key="4">
    <source>
        <dbReference type="ARBA" id="ARBA00015388"/>
    </source>
</evidence>
<feature type="transmembrane region" description="Helical" evidence="8">
    <location>
        <begin position="429"/>
        <end position="451"/>
    </location>
</feature>
<dbReference type="PANTHER" id="PTHR12385">
    <property type="entry name" value="CHOLINE TRANSPORTER-LIKE (SLC FAMILY 44)"/>
    <property type="match status" value="1"/>
</dbReference>
<feature type="transmembrane region" description="Helical" evidence="8">
    <location>
        <begin position="325"/>
        <end position="343"/>
    </location>
</feature>
<comment type="function">
    <text evidence="1 8">Probably involved in transport through the plasma membrane.</text>
</comment>
<dbReference type="InterPro" id="IPR007603">
    <property type="entry name" value="Choline_transptr-like"/>
</dbReference>
<dbReference type="Pfam" id="PF04515">
    <property type="entry name" value="Choline_transpo"/>
    <property type="match status" value="1"/>
</dbReference>
<dbReference type="GO" id="GO:0022857">
    <property type="term" value="F:transmembrane transporter activity"/>
    <property type="evidence" value="ECO:0007669"/>
    <property type="project" value="UniProtKB-UniRule"/>
</dbReference>
<evidence type="ECO:0000256" key="9">
    <source>
        <dbReference type="SAM" id="MobiDB-lite"/>
    </source>
</evidence>
<feature type="transmembrane region" description="Helical" evidence="8">
    <location>
        <begin position="184"/>
        <end position="203"/>
    </location>
</feature>
<evidence type="ECO:0000313" key="11">
    <source>
        <dbReference type="Proteomes" id="UP000318582"/>
    </source>
</evidence>
<sequence length="525" mass="56221">MANKAGPKTNAPSPSSQSPYESLPGYSTGASSSSADVNHESSEGDALMGGQSEKFNRNPKYKDVWATFAFLGHLVVLLLLTVAGFRVTVPDTPDHDVPSRHLPNQRIHKTPTGADPTVPVGDYPKLSEAGPLFAVTVLGGLGFTVMYFMLMQKYARQLISASFIFNTAVAGLLAIIYLASGAMIPAIFALLYAGVHIFMYFAYRSRMEFAKVILNNVATITRAYPSLFVTGIIGAVSQTFWTLTWVISAIAAARLVQAFESDAAKYAVVTYIMFSMFWTSQVIKNVVHVTVSGVFATYYFTGIATADGTVVVPVRNPTLKSAKRALTTSFGSIAFGSLIVALIQTLRGILNTVRRNAQDDGNSALALAATCADCIMSVVEGLVAFINVYAYTQVAIFGKSYLEAGRDTWALLQARGLDLVINDDLTSGVIGLGGVLVAFLSGTLGYVIGLVKDFAPGMVWALAGCGFIAGLLQFWVLAEIVRSGVATTFVCLAEDPVALRRTKPQLYQQFMDSYPRSVVGGVDDV</sequence>
<evidence type="ECO:0000256" key="3">
    <source>
        <dbReference type="ARBA" id="ARBA00007168"/>
    </source>
</evidence>
<dbReference type="EMBL" id="QEAQ01000012">
    <property type="protein sequence ID" value="TPX60803.1"/>
    <property type="molecule type" value="Genomic_DNA"/>
</dbReference>